<dbReference type="AlphaFoldDB" id="A0A6L3ZHU3"/>
<dbReference type="Gene3D" id="2.40.30.170">
    <property type="match status" value="1"/>
</dbReference>
<accession>A0A6L3ZHU3</accession>
<dbReference type="Gene3D" id="2.40.50.100">
    <property type="match status" value="1"/>
</dbReference>
<dbReference type="OrthoDB" id="9809068at2"/>
<dbReference type="GO" id="GO:1990281">
    <property type="term" value="C:efflux pump complex"/>
    <property type="evidence" value="ECO:0007669"/>
    <property type="project" value="TreeGrafter"/>
</dbReference>
<organism evidence="3 4">
    <name type="scientific">Phaeocystidibacter marisrubri</name>
    <dbReference type="NCBI Taxonomy" id="1577780"/>
    <lineage>
        <taxon>Bacteria</taxon>
        <taxon>Pseudomonadati</taxon>
        <taxon>Bacteroidota</taxon>
        <taxon>Flavobacteriia</taxon>
        <taxon>Flavobacteriales</taxon>
        <taxon>Phaeocystidibacteraceae</taxon>
        <taxon>Phaeocystidibacter</taxon>
    </lineage>
</organism>
<sequence>MKKLTRVGLLLLLLLGVVYTMWYLYDKSQEDPIVYETEAVDFGNIVQKTVATGKVVPREEIDIKPQVSGIIDELFVEPGDHVGKNDLIAKVQVIPDMVSLNNAENRVNVAQLNFDQAKRDFDRQQRLHEQKVVSDQAFQSSQLQFQNAQAELEAAKDNLQIIREGATQKSGSSSLTLIRSTVEGMVLAVPIKKGNQVIESNTFNDGTTVATVADMNDMIFEGFIDESEVGKLSTGMDLVISVGAIQNETFSAKLKYIAPKGTEENGAIQFEIKADVSLDTSQFIRAGYSANADIVLSSRDSVMRLDEKLLQFDGDQPFVEVKVGDQSFERRDVELGLSDGLKVEVLSGLTAEDQIKVWNIR</sequence>
<name>A0A6L3ZHU3_9FLAO</name>
<protein>
    <submittedName>
        <fullName evidence="3">Efflux RND transporter periplasmic adaptor subunit</fullName>
    </submittedName>
</protein>
<dbReference type="PANTHER" id="PTHR30469:SF33">
    <property type="entry name" value="SLR1207 PROTEIN"/>
    <property type="match status" value="1"/>
</dbReference>
<keyword evidence="2" id="KW-0175">Coiled coil</keyword>
<dbReference type="RefSeq" id="WP_151692005.1">
    <property type="nucleotide sequence ID" value="NZ_BMGX01000002.1"/>
</dbReference>
<keyword evidence="4" id="KW-1185">Reference proteome</keyword>
<dbReference type="InterPro" id="IPR006143">
    <property type="entry name" value="RND_pump_MFP"/>
</dbReference>
<dbReference type="Gene3D" id="2.40.420.20">
    <property type="match status" value="1"/>
</dbReference>
<dbReference type="GO" id="GO:0015562">
    <property type="term" value="F:efflux transmembrane transporter activity"/>
    <property type="evidence" value="ECO:0007669"/>
    <property type="project" value="TreeGrafter"/>
</dbReference>
<dbReference type="SUPFAM" id="SSF111369">
    <property type="entry name" value="HlyD-like secretion proteins"/>
    <property type="match status" value="1"/>
</dbReference>
<dbReference type="PANTHER" id="PTHR30469">
    <property type="entry name" value="MULTIDRUG RESISTANCE PROTEIN MDTA"/>
    <property type="match status" value="1"/>
</dbReference>
<evidence type="ECO:0000313" key="4">
    <source>
        <dbReference type="Proteomes" id="UP000484164"/>
    </source>
</evidence>
<dbReference type="EMBL" id="WBVQ01000001">
    <property type="protein sequence ID" value="KAB2817434.1"/>
    <property type="molecule type" value="Genomic_DNA"/>
</dbReference>
<evidence type="ECO:0000256" key="1">
    <source>
        <dbReference type="ARBA" id="ARBA00009477"/>
    </source>
</evidence>
<dbReference type="Gene3D" id="1.10.287.470">
    <property type="entry name" value="Helix hairpin bin"/>
    <property type="match status" value="1"/>
</dbReference>
<dbReference type="Proteomes" id="UP000484164">
    <property type="component" value="Unassembled WGS sequence"/>
</dbReference>
<gene>
    <name evidence="3" type="ORF">F8C82_03290</name>
</gene>
<comment type="similarity">
    <text evidence="1">Belongs to the membrane fusion protein (MFP) (TC 8.A.1) family.</text>
</comment>
<reference evidence="3 4" key="1">
    <citation type="submission" date="2019-10" db="EMBL/GenBank/DDBJ databases">
        <title>Genome sequence of Phaeocystidibacter marisrubri JCM30614 (type strain).</title>
        <authorList>
            <person name="Bowman J.P."/>
        </authorList>
    </citation>
    <scope>NUCLEOTIDE SEQUENCE [LARGE SCALE GENOMIC DNA]</scope>
    <source>
        <strain evidence="3 4">JCM 30614</strain>
    </source>
</reference>
<dbReference type="NCBIfam" id="TIGR01730">
    <property type="entry name" value="RND_mfp"/>
    <property type="match status" value="1"/>
</dbReference>
<proteinExistence type="inferred from homology"/>
<evidence type="ECO:0000256" key="2">
    <source>
        <dbReference type="SAM" id="Coils"/>
    </source>
</evidence>
<comment type="caution">
    <text evidence="3">The sequence shown here is derived from an EMBL/GenBank/DDBJ whole genome shotgun (WGS) entry which is preliminary data.</text>
</comment>
<evidence type="ECO:0000313" key="3">
    <source>
        <dbReference type="EMBL" id="KAB2817434.1"/>
    </source>
</evidence>
<feature type="coiled-coil region" evidence="2">
    <location>
        <begin position="100"/>
        <end position="165"/>
    </location>
</feature>